<dbReference type="PROSITE" id="PS51257">
    <property type="entry name" value="PROKAR_LIPOPROTEIN"/>
    <property type="match status" value="1"/>
</dbReference>
<dbReference type="SMART" id="SM01276">
    <property type="entry name" value="M60-like"/>
    <property type="match status" value="1"/>
</dbReference>
<sequence length="705" mass="80736">MSKNILKNKRSCVFILLFVLGTSVWLGGCDTAYKYDITDGIDNNGASEPDITIDTEGGIDISMYEKARIFPGLVDTAKEERINATIELDLNKQYIDSITLGVSKVPQPIYSTGLYAGAGEQVAITVEDNTMGLSVIVGSHMDDLTELAPYQRMPLVYVAKALFPGKNIIKNPLGGPIWIKKSLGLKASGTCSLKIEGVYKSPDFVIGETDLQDWKRRISETTVPWLEIRGKHFAFTVQKDRVLDNLESISSTLQEVGKEWDEAIEEFFFEYYGLKIDKDAEEKERAPEFPFRVVLDVQVLGNLYLRNSDYAIVAINNTYMLEEMLNLRTLRIGNSVALLSAINSMCTYRSRNNPWPADYRAVANAIPLYRIGKKNFSKENAFGEIFPGEENITTLFPKAIEYAMADSSKWAKEDAATKYDDKTAYKAFDLLSLIQLANYDDNNWEAMKYLNLKAKEERSIDNSTLSYAFRMLCDYFKQNLCPFFDYWGVEQLDEDRKYAEQYPLMDKKIWEYNPLNPQQLKDYDVSSYCYRHSRRDWKVSAYDKGYGINYDGDSRKPEYLIDGEKKTNWSSGKINDKPLELPYYIIFDLNKVSDIDGVYLANGYSNQCLADVHVEYIGSEVADPYDINAPWETLLQVTDPNVVRANLKNERFFDCPRTQARYLRLKISNPNTIVFKSDSDLTEEEKANQKKYHSFAEFGTYYKKP</sequence>
<dbReference type="Gene3D" id="2.60.120.1250">
    <property type="entry name" value="Peptidase M60, enhancin-like domain 1"/>
    <property type="match status" value="1"/>
</dbReference>
<dbReference type="Pfam" id="PF13402">
    <property type="entry name" value="Peptidase_M60"/>
    <property type="match status" value="1"/>
</dbReference>
<evidence type="ECO:0000259" key="2">
    <source>
        <dbReference type="PROSITE" id="PS51723"/>
    </source>
</evidence>
<reference evidence="3 4" key="1">
    <citation type="journal article" date="2019" name="Nat. Med.">
        <title>A library of human gut bacterial isolates paired with longitudinal multiomics data enables mechanistic microbiome research.</title>
        <authorList>
            <person name="Poyet M."/>
            <person name="Groussin M."/>
            <person name="Gibbons S.M."/>
            <person name="Avila-Pacheco J."/>
            <person name="Jiang X."/>
            <person name="Kearney S.M."/>
            <person name="Perrotta A.R."/>
            <person name="Berdy B."/>
            <person name="Zhao S."/>
            <person name="Lieberman T.D."/>
            <person name="Swanson P.K."/>
            <person name="Smith M."/>
            <person name="Roesemann S."/>
            <person name="Alexander J.E."/>
            <person name="Rich S.A."/>
            <person name="Livny J."/>
            <person name="Vlamakis H."/>
            <person name="Clish C."/>
            <person name="Bullock K."/>
            <person name="Deik A."/>
            <person name="Scott J."/>
            <person name="Pierce K.A."/>
            <person name="Xavier R.J."/>
            <person name="Alm E.J."/>
        </authorList>
    </citation>
    <scope>NUCLEOTIDE SEQUENCE [LARGE SCALE GENOMIC DNA]</scope>
    <source>
        <strain evidence="3 4">BIOML-A134</strain>
    </source>
</reference>
<dbReference type="InterPro" id="IPR031161">
    <property type="entry name" value="Peptidase_M60_dom"/>
</dbReference>
<name>A0A5M5E782_BACOV</name>
<dbReference type="InterPro" id="IPR000421">
    <property type="entry name" value="FA58C"/>
</dbReference>
<dbReference type="EMBL" id="VWKB01000055">
    <property type="protein sequence ID" value="KAA4089496.1"/>
    <property type="molecule type" value="Genomic_DNA"/>
</dbReference>
<dbReference type="PANTHER" id="PTHR15730">
    <property type="entry name" value="EXPERIMENTAL AUTOIMMUNE PROSTATITIS ANTIGEN 2-RELATED"/>
    <property type="match status" value="1"/>
</dbReference>
<feature type="domain" description="Peptidase M60" evidence="2">
    <location>
        <begin position="107"/>
        <end position="441"/>
    </location>
</feature>
<protein>
    <recommendedName>
        <fullName evidence="5">F5/8 type C domain-containing protein</fullName>
    </recommendedName>
</protein>
<accession>A0A5M5E782</accession>
<dbReference type="InterPro" id="IPR042279">
    <property type="entry name" value="Pep_M60_3"/>
</dbReference>
<evidence type="ECO:0000259" key="1">
    <source>
        <dbReference type="PROSITE" id="PS50022"/>
    </source>
</evidence>
<evidence type="ECO:0000313" key="3">
    <source>
        <dbReference type="EMBL" id="KAA4089496.1"/>
    </source>
</evidence>
<dbReference type="RefSeq" id="WP_149945340.1">
    <property type="nucleotide sequence ID" value="NZ_CAKJYX010000005.1"/>
</dbReference>
<organism evidence="3 4">
    <name type="scientific">Bacteroides ovatus</name>
    <dbReference type="NCBI Taxonomy" id="28116"/>
    <lineage>
        <taxon>Bacteria</taxon>
        <taxon>Pseudomonadati</taxon>
        <taxon>Bacteroidota</taxon>
        <taxon>Bacteroidia</taxon>
        <taxon>Bacteroidales</taxon>
        <taxon>Bacteroidaceae</taxon>
        <taxon>Bacteroides</taxon>
    </lineage>
</organism>
<keyword evidence="4" id="KW-1185">Reference proteome</keyword>
<dbReference type="PANTHER" id="PTHR15730:SF5">
    <property type="entry name" value="SI:CH211-210B2.2-RELATED"/>
    <property type="match status" value="1"/>
</dbReference>
<gene>
    <name evidence="3" type="ORF">F3D66_27235</name>
</gene>
<dbReference type="PROSITE" id="PS51723">
    <property type="entry name" value="PEPTIDASE_M60"/>
    <property type="match status" value="1"/>
</dbReference>
<proteinExistence type="predicted"/>
<dbReference type="Proteomes" id="UP000473905">
    <property type="component" value="Unassembled WGS sequence"/>
</dbReference>
<dbReference type="InterPro" id="IPR008979">
    <property type="entry name" value="Galactose-bd-like_sf"/>
</dbReference>
<dbReference type="InterPro" id="IPR051244">
    <property type="entry name" value="TCAF"/>
</dbReference>
<evidence type="ECO:0008006" key="5">
    <source>
        <dbReference type="Google" id="ProtNLM"/>
    </source>
</evidence>
<dbReference type="PROSITE" id="PS50022">
    <property type="entry name" value="FA58C_3"/>
    <property type="match status" value="1"/>
</dbReference>
<dbReference type="Gene3D" id="3.40.390.80">
    <property type="entry name" value="Peptidase M60, enhancin-like domain 2"/>
    <property type="match status" value="1"/>
</dbReference>
<dbReference type="Gene3D" id="2.60.120.260">
    <property type="entry name" value="Galactose-binding domain-like"/>
    <property type="match status" value="1"/>
</dbReference>
<dbReference type="SUPFAM" id="SSF49785">
    <property type="entry name" value="Galactose-binding domain-like"/>
    <property type="match status" value="1"/>
</dbReference>
<dbReference type="Pfam" id="PF17291">
    <property type="entry name" value="M60-like_N"/>
    <property type="match status" value="1"/>
</dbReference>
<dbReference type="Gene3D" id="1.10.390.30">
    <property type="entry name" value="Peptidase M60, enhancin-like domain 3"/>
    <property type="match status" value="1"/>
</dbReference>
<dbReference type="InterPro" id="IPR035423">
    <property type="entry name" value="M60-like_N"/>
</dbReference>
<feature type="domain" description="F5/8 type C" evidence="1">
    <location>
        <begin position="562"/>
        <end position="665"/>
    </location>
</feature>
<evidence type="ECO:0000313" key="4">
    <source>
        <dbReference type="Proteomes" id="UP000473905"/>
    </source>
</evidence>
<comment type="caution">
    <text evidence="3">The sequence shown here is derived from an EMBL/GenBank/DDBJ whole genome shotgun (WGS) entry which is preliminary data.</text>
</comment>
<dbReference type="AlphaFoldDB" id="A0A5M5E782"/>
<dbReference type="Pfam" id="PF00754">
    <property type="entry name" value="F5_F8_type_C"/>
    <property type="match status" value="1"/>
</dbReference>